<evidence type="ECO:0000313" key="7">
    <source>
        <dbReference type="Ensembl" id="ENSSANP00000025938.1"/>
    </source>
</evidence>
<reference evidence="7" key="2">
    <citation type="submission" date="2025-09" db="UniProtKB">
        <authorList>
            <consortium name="Ensembl"/>
        </authorList>
    </citation>
    <scope>IDENTIFICATION</scope>
</reference>
<dbReference type="AlphaFoldDB" id="A0A671M5T5"/>
<evidence type="ECO:0000313" key="8">
    <source>
        <dbReference type="Proteomes" id="UP000472260"/>
    </source>
</evidence>
<dbReference type="SUPFAM" id="SSF57716">
    <property type="entry name" value="Glucocorticoid receptor-like (DNA-binding domain)"/>
    <property type="match status" value="1"/>
</dbReference>
<keyword evidence="3" id="KW-0862">Zinc</keyword>
<dbReference type="InterPro" id="IPR006612">
    <property type="entry name" value="THAP_Znf"/>
</dbReference>
<accession>A0A671M5T5</accession>
<dbReference type="PROSITE" id="PS50950">
    <property type="entry name" value="ZF_THAP"/>
    <property type="match status" value="1"/>
</dbReference>
<dbReference type="GO" id="GO:0003677">
    <property type="term" value="F:DNA binding"/>
    <property type="evidence" value="ECO:0007669"/>
    <property type="project" value="UniProtKB-UniRule"/>
</dbReference>
<dbReference type="GO" id="GO:0008270">
    <property type="term" value="F:zinc ion binding"/>
    <property type="evidence" value="ECO:0007669"/>
    <property type="project" value="UniProtKB-KW"/>
</dbReference>
<protein>
    <recommendedName>
        <fullName evidence="6">THAP-type domain-containing protein</fullName>
    </recommendedName>
</protein>
<keyword evidence="8" id="KW-1185">Reference proteome</keyword>
<dbReference type="Ensembl" id="ENSSANT00000027624.1">
    <property type="protein sequence ID" value="ENSSANP00000025938.1"/>
    <property type="gene ID" value="ENSSANG00000013392.1"/>
</dbReference>
<sequence length="80" mass="9339">MPGICCAVGCNNSRQRNPKLQYYSIPKELYRWNKWLALIKRDHWQPTSNSIVQSALCLRATICMFYELYEMKSCFGGKKG</sequence>
<feature type="domain" description="THAP-type" evidence="6">
    <location>
        <begin position="1"/>
        <end position="80"/>
    </location>
</feature>
<keyword evidence="2 5" id="KW-0863">Zinc-finger</keyword>
<dbReference type="Proteomes" id="UP000472260">
    <property type="component" value="Unassembled WGS sequence"/>
</dbReference>
<dbReference type="Pfam" id="PF05485">
    <property type="entry name" value="THAP"/>
    <property type="match status" value="1"/>
</dbReference>
<keyword evidence="1" id="KW-0479">Metal-binding</keyword>
<organism evidence="7 8">
    <name type="scientific">Sinocyclocheilus anshuiensis</name>
    <dbReference type="NCBI Taxonomy" id="1608454"/>
    <lineage>
        <taxon>Eukaryota</taxon>
        <taxon>Metazoa</taxon>
        <taxon>Chordata</taxon>
        <taxon>Craniata</taxon>
        <taxon>Vertebrata</taxon>
        <taxon>Euteleostomi</taxon>
        <taxon>Actinopterygii</taxon>
        <taxon>Neopterygii</taxon>
        <taxon>Teleostei</taxon>
        <taxon>Ostariophysi</taxon>
        <taxon>Cypriniformes</taxon>
        <taxon>Cyprinidae</taxon>
        <taxon>Cyprininae</taxon>
        <taxon>Sinocyclocheilus</taxon>
    </lineage>
</organism>
<evidence type="ECO:0000256" key="3">
    <source>
        <dbReference type="ARBA" id="ARBA00022833"/>
    </source>
</evidence>
<evidence type="ECO:0000256" key="5">
    <source>
        <dbReference type="PROSITE-ProRule" id="PRU00309"/>
    </source>
</evidence>
<proteinExistence type="predicted"/>
<name>A0A671M5T5_9TELE</name>
<evidence type="ECO:0000256" key="1">
    <source>
        <dbReference type="ARBA" id="ARBA00022723"/>
    </source>
</evidence>
<evidence type="ECO:0000256" key="4">
    <source>
        <dbReference type="ARBA" id="ARBA00023125"/>
    </source>
</evidence>
<keyword evidence="4 5" id="KW-0238">DNA-binding</keyword>
<evidence type="ECO:0000256" key="2">
    <source>
        <dbReference type="ARBA" id="ARBA00022771"/>
    </source>
</evidence>
<reference evidence="7" key="1">
    <citation type="submission" date="2025-08" db="UniProtKB">
        <authorList>
            <consortium name="Ensembl"/>
        </authorList>
    </citation>
    <scope>IDENTIFICATION</scope>
</reference>
<evidence type="ECO:0000259" key="6">
    <source>
        <dbReference type="PROSITE" id="PS50950"/>
    </source>
</evidence>